<organism evidence="2">
    <name type="scientific">viral metagenome</name>
    <dbReference type="NCBI Taxonomy" id="1070528"/>
    <lineage>
        <taxon>unclassified sequences</taxon>
        <taxon>metagenomes</taxon>
        <taxon>organismal metagenomes</taxon>
    </lineage>
</organism>
<evidence type="ECO:0000313" key="3">
    <source>
        <dbReference type="EMBL" id="QJH97663.1"/>
    </source>
</evidence>
<dbReference type="GO" id="GO:0016740">
    <property type="term" value="F:transferase activity"/>
    <property type="evidence" value="ECO:0007669"/>
    <property type="project" value="UniProtKB-KW"/>
</dbReference>
<dbReference type="EMBL" id="MT144696">
    <property type="protein sequence ID" value="QJH97663.1"/>
    <property type="molecule type" value="Genomic_DNA"/>
</dbReference>
<protein>
    <submittedName>
        <fullName evidence="2">Putative glycosyltransferase</fullName>
    </submittedName>
</protein>
<dbReference type="InterPro" id="IPR001173">
    <property type="entry name" value="Glyco_trans_2-like"/>
</dbReference>
<evidence type="ECO:0000313" key="2">
    <source>
        <dbReference type="EMBL" id="QJA49227.1"/>
    </source>
</evidence>
<feature type="domain" description="Glycosyltransferase 2-like" evidence="1">
    <location>
        <begin position="15"/>
        <end position="136"/>
    </location>
</feature>
<dbReference type="Gene3D" id="3.90.550.10">
    <property type="entry name" value="Spore Coat Polysaccharide Biosynthesis Protein SpsA, Chain A"/>
    <property type="match status" value="1"/>
</dbReference>
<proteinExistence type="predicted"/>
<dbReference type="EMBL" id="MT144125">
    <property type="protein sequence ID" value="QJA49227.1"/>
    <property type="molecule type" value="Genomic_DNA"/>
</dbReference>
<dbReference type="Pfam" id="PF00535">
    <property type="entry name" value="Glycos_transf_2"/>
    <property type="match status" value="1"/>
</dbReference>
<name>A0A6H1ZPJ1_9ZZZZ</name>
<dbReference type="AlphaFoldDB" id="A0A6H1ZPJ1"/>
<keyword evidence="2" id="KW-0808">Transferase</keyword>
<reference evidence="2" key="1">
    <citation type="submission" date="2020-03" db="EMBL/GenBank/DDBJ databases">
        <title>The deep terrestrial virosphere.</title>
        <authorList>
            <person name="Holmfeldt K."/>
            <person name="Nilsson E."/>
            <person name="Simone D."/>
            <person name="Lopez-Fernandez M."/>
            <person name="Wu X."/>
            <person name="de Brujin I."/>
            <person name="Lundin D."/>
            <person name="Andersson A."/>
            <person name="Bertilsson S."/>
            <person name="Dopson M."/>
        </authorList>
    </citation>
    <scope>NUCLEOTIDE SEQUENCE</scope>
    <source>
        <strain evidence="2">TM448A01271</strain>
        <strain evidence="3">TM448B01062</strain>
    </source>
</reference>
<dbReference type="InterPro" id="IPR029044">
    <property type="entry name" value="Nucleotide-diphossugar_trans"/>
</dbReference>
<dbReference type="PANTHER" id="PTHR43630">
    <property type="entry name" value="POLY-BETA-1,6-N-ACETYL-D-GLUCOSAMINE SYNTHASE"/>
    <property type="match status" value="1"/>
</dbReference>
<evidence type="ECO:0000259" key="1">
    <source>
        <dbReference type="Pfam" id="PF00535"/>
    </source>
</evidence>
<dbReference type="PANTHER" id="PTHR43630:SF2">
    <property type="entry name" value="GLYCOSYLTRANSFERASE"/>
    <property type="match status" value="1"/>
</dbReference>
<sequence>MIGMVEISAAYIIENEANPVFKASLESILSIADEVIIIDGGSTDGTLELIDSFHSKKIKVIYKKFLHDSLGADGIQRNEYLKYVTKDWVLVIDADEVLGDNGFMLKKIAEENSFDAYDLRMVHFVDNLAFVDATKEEHLVPRRFFKNKPGLKYPEKEHAILEGYSNPGVITDVTLFHYGFTFGVWKNLKKYRMNLKKSNYSPEWLRDWIDSRLLGKYPSKPFEGEHPAPIKELLK</sequence>
<accession>A0A6H1ZPJ1</accession>
<dbReference type="SUPFAM" id="SSF53448">
    <property type="entry name" value="Nucleotide-diphospho-sugar transferases"/>
    <property type="match status" value="1"/>
</dbReference>
<gene>
    <name evidence="2" type="ORF">TM448A01271_0015</name>
    <name evidence="3" type="ORF">TM448B01062_0008</name>
</gene>